<reference evidence="2" key="1">
    <citation type="submission" date="2021-01" db="EMBL/GenBank/DDBJ databases">
        <authorList>
            <person name="Corre E."/>
            <person name="Pelletier E."/>
            <person name="Niang G."/>
            <person name="Scheremetjew M."/>
            <person name="Finn R."/>
            <person name="Kale V."/>
            <person name="Holt S."/>
            <person name="Cochrane G."/>
            <person name="Meng A."/>
            <person name="Brown T."/>
            <person name="Cohen L."/>
        </authorList>
    </citation>
    <scope>NUCLEOTIDE SEQUENCE</scope>
    <source>
        <strain evidence="2">CCMP3107</strain>
    </source>
</reference>
<protein>
    <submittedName>
        <fullName evidence="2">Uncharacterized protein</fullName>
    </submittedName>
</protein>
<proteinExistence type="predicted"/>
<evidence type="ECO:0000256" key="1">
    <source>
        <dbReference type="SAM" id="MobiDB-lite"/>
    </source>
</evidence>
<sequence length="159" mass="16540">MKKIQFSFYIPSVCSQNKQHKYIPPNKIINLKLYKRAFVKRRISELKTLDKAPSLVSDFQLGVTSVLGALGTAVVSLAPKGPGLPDPGLLAAGLQAVLQNLAAAAPAPPMGGSFGGPAAAAAEESSIAGEGPVFDGAPEEDPLAKKVDTTAARKNMKDT</sequence>
<name>A0A7S3Y4B3_HETAK</name>
<dbReference type="EMBL" id="HBIU01043031">
    <property type="protein sequence ID" value="CAE0640638.1"/>
    <property type="molecule type" value="Transcribed_RNA"/>
</dbReference>
<feature type="region of interest" description="Disordered" evidence="1">
    <location>
        <begin position="115"/>
        <end position="159"/>
    </location>
</feature>
<feature type="compositionally biased region" description="Low complexity" evidence="1">
    <location>
        <begin position="116"/>
        <end position="132"/>
    </location>
</feature>
<evidence type="ECO:0000313" key="2">
    <source>
        <dbReference type="EMBL" id="CAE0640638.1"/>
    </source>
</evidence>
<dbReference type="AlphaFoldDB" id="A0A7S3Y4B3"/>
<organism evidence="2">
    <name type="scientific">Heterosigma akashiwo</name>
    <name type="common">Chromophytic alga</name>
    <name type="synonym">Heterosigma carterae</name>
    <dbReference type="NCBI Taxonomy" id="2829"/>
    <lineage>
        <taxon>Eukaryota</taxon>
        <taxon>Sar</taxon>
        <taxon>Stramenopiles</taxon>
        <taxon>Ochrophyta</taxon>
        <taxon>Raphidophyceae</taxon>
        <taxon>Chattonellales</taxon>
        <taxon>Chattonellaceae</taxon>
        <taxon>Heterosigma</taxon>
    </lineage>
</organism>
<accession>A0A7S3Y4B3</accession>
<gene>
    <name evidence="2" type="ORF">HAKA00212_LOCUS19459</name>
</gene>